<sequence length="226" mass="24667">MLLKLSSPKILISTPATQFPPSNLPQALPNLYDVHIRATFAPSPGVEPVFTLFRCPPVITSPDRIPPSSMLIFSAAPTISIGPGRVHETTTLVQLAKDHKAGNVRYLTENTQSSSGSDNHVGALVVDPRSAPLLWLWFDFPILTSGADVSAISLDTLRRRLDLWASTNGYPSVLFSDHAAPFQSADYTDLCHYCIGVESFTTLTYHHNSNDKAEISVLRLKSILGQ</sequence>
<dbReference type="InterPro" id="IPR036397">
    <property type="entry name" value="RNaseH_sf"/>
</dbReference>
<accession>A0A371BX27</accession>
<evidence type="ECO:0000313" key="2">
    <source>
        <dbReference type="Proteomes" id="UP000256601"/>
    </source>
</evidence>
<dbReference type="Proteomes" id="UP000256601">
    <property type="component" value="Unassembled WGS sequence"/>
</dbReference>
<name>A0A371BX27_YARLL</name>
<dbReference type="Gene3D" id="3.30.420.10">
    <property type="entry name" value="Ribonuclease H-like superfamily/Ribonuclease H"/>
    <property type="match status" value="1"/>
</dbReference>
<gene>
    <name evidence="1" type="ORF">B0I71DRAFT_169694</name>
</gene>
<dbReference type="GO" id="GO:0003676">
    <property type="term" value="F:nucleic acid binding"/>
    <property type="evidence" value="ECO:0007669"/>
    <property type="project" value="InterPro"/>
</dbReference>
<dbReference type="EMBL" id="KZ859182">
    <property type="protein sequence ID" value="RDW22648.1"/>
    <property type="molecule type" value="Genomic_DNA"/>
</dbReference>
<organism evidence="1 2">
    <name type="scientific">Yarrowia lipolytica</name>
    <name type="common">Candida lipolytica</name>
    <dbReference type="NCBI Taxonomy" id="4952"/>
    <lineage>
        <taxon>Eukaryota</taxon>
        <taxon>Fungi</taxon>
        <taxon>Dikarya</taxon>
        <taxon>Ascomycota</taxon>
        <taxon>Saccharomycotina</taxon>
        <taxon>Dipodascomycetes</taxon>
        <taxon>Dipodascales</taxon>
        <taxon>Dipodascales incertae sedis</taxon>
        <taxon>Yarrowia</taxon>
    </lineage>
</organism>
<protein>
    <submittedName>
        <fullName evidence="1">Uncharacterized protein</fullName>
    </submittedName>
</protein>
<proteinExistence type="predicted"/>
<reference evidence="1 2" key="1">
    <citation type="submission" date="2018-07" db="EMBL/GenBank/DDBJ databases">
        <title>Draft Genome Assemblies for Five Robust Yarrowia lipolytica Strains Exhibiting High Lipid Production and Pentose Sugar Utilization and Sugar Alcohol Secretion from Undetoxified Lignocellulosic Biomass Hydrolysates.</title>
        <authorList>
            <consortium name="DOE Joint Genome Institute"/>
            <person name="Walker C."/>
            <person name="Ryu S."/>
            <person name="Na H."/>
            <person name="Zane M."/>
            <person name="LaButti K."/>
            <person name="Lipzen A."/>
            <person name="Haridas S."/>
            <person name="Barry K."/>
            <person name="Grigoriev I.V."/>
            <person name="Quarterman J."/>
            <person name="Slininger P."/>
            <person name="Dien B."/>
            <person name="Trinh C.T."/>
        </authorList>
    </citation>
    <scope>NUCLEOTIDE SEQUENCE [LARGE SCALE GENOMIC DNA]</scope>
    <source>
        <strain evidence="1 2">YB392</strain>
    </source>
</reference>
<evidence type="ECO:0000313" key="1">
    <source>
        <dbReference type="EMBL" id="RDW22648.1"/>
    </source>
</evidence>
<dbReference type="AlphaFoldDB" id="A0A371BX27"/>